<keyword evidence="3" id="KW-1185">Reference proteome</keyword>
<evidence type="ECO:0000313" key="3">
    <source>
        <dbReference type="Proteomes" id="UP000248806"/>
    </source>
</evidence>
<dbReference type="Proteomes" id="UP000248806">
    <property type="component" value="Unassembled WGS sequence"/>
</dbReference>
<evidence type="ECO:0000256" key="1">
    <source>
        <dbReference type="SAM" id="MobiDB-lite"/>
    </source>
</evidence>
<comment type="caution">
    <text evidence="2">The sequence shown here is derived from an EMBL/GenBank/DDBJ whole genome shotgun (WGS) entry which is preliminary data.</text>
</comment>
<name>A0A326TRH3_THEHA</name>
<evidence type="ECO:0000313" key="2">
    <source>
        <dbReference type="EMBL" id="PZW19237.1"/>
    </source>
</evidence>
<feature type="region of interest" description="Disordered" evidence="1">
    <location>
        <begin position="109"/>
        <end position="141"/>
    </location>
</feature>
<proteinExistence type="predicted"/>
<dbReference type="AlphaFoldDB" id="A0A326TRH3"/>
<gene>
    <name evidence="2" type="ORF">EI42_06175</name>
</gene>
<protein>
    <submittedName>
        <fullName evidence="2">Uncharacterized protein</fullName>
    </submittedName>
</protein>
<reference evidence="2 3" key="1">
    <citation type="submission" date="2018-06" db="EMBL/GenBank/DDBJ databases">
        <title>Genomic Encyclopedia of Archaeal and Bacterial Type Strains, Phase II (KMG-II): from individual species to whole genera.</title>
        <authorList>
            <person name="Goeker M."/>
        </authorList>
    </citation>
    <scope>NUCLEOTIDE SEQUENCE [LARGE SCALE GENOMIC DNA]</scope>
    <source>
        <strain evidence="2 3">ATCC BAA-1881</strain>
    </source>
</reference>
<sequence>MTVGLTLTIAGVSMVGVSDPDTPTSAYAQAFKRACANHGLGAYFYRLPKVFQHQVSMDGRHNVHINVLSIVVWCYDQAGLEVPADVRQEVESLPENLRFNPQARQASSNYRSAGFQPRVQPASPVQRPATQEGQPSSMSEKQLNVLRSAGFRNEELQQMSPAHAKYIIGMYFANREQGIDALREKWYELIAKSDGRA</sequence>
<accession>A0A326TRH3</accession>
<dbReference type="EMBL" id="QKUF01000050">
    <property type="protein sequence ID" value="PZW19237.1"/>
    <property type="molecule type" value="Genomic_DNA"/>
</dbReference>
<feature type="compositionally biased region" description="Polar residues" evidence="1">
    <location>
        <begin position="128"/>
        <end position="141"/>
    </location>
</feature>
<organism evidence="2 3">
    <name type="scientific">Thermosporothrix hazakensis</name>
    <dbReference type="NCBI Taxonomy" id="644383"/>
    <lineage>
        <taxon>Bacteria</taxon>
        <taxon>Bacillati</taxon>
        <taxon>Chloroflexota</taxon>
        <taxon>Ktedonobacteria</taxon>
        <taxon>Ktedonobacterales</taxon>
        <taxon>Thermosporotrichaceae</taxon>
        <taxon>Thermosporothrix</taxon>
    </lineage>
</organism>